<feature type="domain" description="YqeB PH" evidence="3">
    <location>
        <begin position="21"/>
        <end position="172"/>
    </location>
</feature>
<keyword evidence="5" id="KW-1185">Reference proteome</keyword>
<evidence type="ECO:0000259" key="2">
    <source>
        <dbReference type="Pfam" id="PF23493"/>
    </source>
</evidence>
<protein>
    <submittedName>
        <fullName evidence="4">Uncharacterized protein</fullName>
    </submittedName>
</protein>
<proteinExistence type="predicted"/>
<dbReference type="EMBL" id="QLMJ01000002">
    <property type="protein sequence ID" value="RAK42583.1"/>
    <property type="molecule type" value="Genomic_DNA"/>
</dbReference>
<feature type="transmembrane region" description="Helical" evidence="1">
    <location>
        <begin position="28"/>
        <end position="48"/>
    </location>
</feature>
<dbReference type="Pfam" id="PF23493">
    <property type="entry name" value="CysS_C"/>
    <property type="match status" value="1"/>
</dbReference>
<feature type="transmembrane region" description="Helical" evidence="1">
    <location>
        <begin position="80"/>
        <end position="99"/>
    </location>
</feature>
<keyword evidence="1" id="KW-1133">Transmembrane helix</keyword>
<keyword evidence="1" id="KW-0812">Transmembrane</keyword>
<gene>
    <name evidence="4" type="ORF">B0I29_102408</name>
</gene>
<comment type="caution">
    <text evidence="4">The sequence shown here is derived from an EMBL/GenBank/DDBJ whole genome shotgun (WGS) entry which is preliminary data.</text>
</comment>
<accession>A0A327ZIW3</accession>
<dbReference type="Pfam" id="PF23494">
    <property type="entry name" value="bPH_10"/>
    <property type="match status" value="1"/>
</dbReference>
<reference evidence="4 5" key="1">
    <citation type="submission" date="2018-06" db="EMBL/GenBank/DDBJ databases">
        <title>Genomic Encyclopedia of Type Strains, Phase III (KMG-III): the genomes of soil and plant-associated and newly described type strains.</title>
        <authorList>
            <person name="Whitman W."/>
        </authorList>
    </citation>
    <scope>NUCLEOTIDE SEQUENCE [LARGE SCALE GENOMIC DNA]</scope>
    <source>
        <strain evidence="4 5">CGMCC 4.7090</strain>
    </source>
</reference>
<dbReference type="InterPro" id="IPR057798">
    <property type="entry name" value="PH_YqeB"/>
</dbReference>
<evidence type="ECO:0000313" key="5">
    <source>
        <dbReference type="Proteomes" id="UP000249341"/>
    </source>
</evidence>
<sequence>MVVWPGLSAGLSVYLVSSEPTVLSLSRLDRALIVLGPVTVGVLLALVLPPLARWLVGLGIALPFGFVVKAVAGVGGGWQLAVQAVIFGVLGLLVTAEILRRVTRITVADDVVELLTAGDRRTFARIDIGALYPERDLLIMLDPDSRRMFHGEPGASKAAMGQAFRDHGYPWHDTDPFGELYSRWEPESGRLPIEAEAVLSARAVALRKKAGTEAGELRETLQKLGYTVRDDGDKQFWRPLVRR</sequence>
<dbReference type="AlphaFoldDB" id="A0A327ZIW3"/>
<evidence type="ECO:0000256" key="1">
    <source>
        <dbReference type="SAM" id="Phobius"/>
    </source>
</evidence>
<evidence type="ECO:0000313" key="4">
    <source>
        <dbReference type="EMBL" id="RAK42583.1"/>
    </source>
</evidence>
<keyword evidence="1" id="KW-0472">Membrane</keyword>
<name>A0A327ZIW3_9ACTN</name>
<evidence type="ECO:0000259" key="3">
    <source>
        <dbReference type="Pfam" id="PF23494"/>
    </source>
</evidence>
<feature type="domain" description="Cysteinyl-tRNA ligase anticodon binding" evidence="2">
    <location>
        <begin position="190"/>
        <end position="238"/>
    </location>
</feature>
<dbReference type="InterPro" id="IPR056411">
    <property type="entry name" value="CysS_C"/>
</dbReference>
<feature type="transmembrane region" description="Helical" evidence="1">
    <location>
        <begin position="55"/>
        <end position="74"/>
    </location>
</feature>
<dbReference type="Proteomes" id="UP000249341">
    <property type="component" value="Unassembled WGS sequence"/>
</dbReference>
<organism evidence="4 5">
    <name type="scientific">Actinoplanes lutulentus</name>
    <dbReference type="NCBI Taxonomy" id="1287878"/>
    <lineage>
        <taxon>Bacteria</taxon>
        <taxon>Bacillati</taxon>
        <taxon>Actinomycetota</taxon>
        <taxon>Actinomycetes</taxon>
        <taxon>Micromonosporales</taxon>
        <taxon>Micromonosporaceae</taxon>
        <taxon>Actinoplanes</taxon>
    </lineage>
</organism>